<evidence type="ECO:0000256" key="1">
    <source>
        <dbReference type="SAM" id="MobiDB-lite"/>
    </source>
</evidence>
<comment type="caution">
    <text evidence="2">The sequence shown here is derived from an EMBL/GenBank/DDBJ whole genome shotgun (WGS) entry which is preliminary data.</text>
</comment>
<evidence type="ECO:0000313" key="3">
    <source>
        <dbReference type="Proteomes" id="UP000216063"/>
    </source>
</evidence>
<name>A0A255D6C0_9MYCO</name>
<keyword evidence="3" id="KW-1185">Reference proteome</keyword>
<dbReference type="AlphaFoldDB" id="A0A255D6C0"/>
<protein>
    <submittedName>
        <fullName evidence="2">Uncharacterized protein</fullName>
    </submittedName>
</protein>
<proteinExistence type="predicted"/>
<evidence type="ECO:0000313" key="2">
    <source>
        <dbReference type="EMBL" id="OYN74919.1"/>
    </source>
</evidence>
<dbReference type="Proteomes" id="UP000216063">
    <property type="component" value="Unassembled WGS sequence"/>
</dbReference>
<organism evidence="2 3">
    <name type="scientific">Mycolicibacterium sphagni</name>
    <dbReference type="NCBI Taxonomy" id="1786"/>
    <lineage>
        <taxon>Bacteria</taxon>
        <taxon>Bacillati</taxon>
        <taxon>Actinomycetota</taxon>
        <taxon>Actinomycetes</taxon>
        <taxon>Mycobacteriales</taxon>
        <taxon>Mycobacteriaceae</taxon>
        <taxon>Mycolicibacterium</taxon>
    </lineage>
</organism>
<sequence length="75" mass="8368">MHIRFGDAEGSNGSESGWVGRLIIRKINVDQFDGIWDRFGFGSRSNSWPNSSPTLRDMPAFPRWPAMSGKLTPTA</sequence>
<reference evidence="2 3" key="1">
    <citation type="submission" date="2017-07" db="EMBL/GenBank/DDBJ databases">
        <title>The new phylogeny of genus Mycobacterium.</title>
        <authorList>
            <person name="Tortoli E."/>
            <person name="Trovato A."/>
            <person name="Cirillo D.M."/>
        </authorList>
    </citation>
    <scope>NUCLEOTIDE SEQUENCE [LARGE SCALE GENOMIC DNA]</scope>
    <source>
        <strain evidence="2 3">ATCC 33027</strain>
    </source>
</reference>
<dbReference type="EMBL" id="NOZR01000034">
    <property type="protein sequence ID" value="OYN74919.1"/>
    <property type="molecule type" value="Genomic_DNA"/>
</dbReference>
<gene>
    <name evidence="2" type="ORF">CG716_26845</name>
</gene>
<feature type="region of interest" description="Disordered" evidence="1">
    <location>
        <begin position="46"/>
        <end position="75"/>
    </location>
</feature>
<accession>A0A255D6C0</accession>